<dbReference type="InterPro" id="IPR035069">
    <property type="entry name" value="TTHA1013/TTHA0281-like"/>
</dbReference>
<dbReference type="PANTHER" id="PTHR34504">
    <property type="entry name" value="ANTITOXIN HICB"/>
    <property type="match status" value="1"/>
</dbReference>
<dbReference type="InterPro" id="IPR051404">
    <property type="entry name" value="TA_system_antitoxin"/>
</dbReference>
<proteinExistence type="predicted"/>
<dbReference type="Gene3D" id="3.30.160.250">
    <property type="match status" value="1"/>
</dbReference>
<dbReference type="EMBL" id="CP096115">
    <property type="protein sequence ID" value="UUX92968.1"/>
    <property type="molecule type" value="Genomic_DNA"/>
</dbReference>
<accession>A0A9E7TIV7</accession>
<reference evidence="1" key="1">
    <citation type="submission" date="2022-04" db="EMBL/GenBank/DDBJ databases">
        <title>Complete genome of Methanoplanus endosymbiosus DSM 3599.</title>
        <authorList>
            <person name="Chen S.-C."/>
            <person name="You Y.-T."/>
            <person name="Zhou Y.-Z."/>
            <person name="Lai M.-C."/>
        </authorList>
    </citation>
    <scope>NUCLEOTIDE SEQUENCE</scope>
    <source>
        <strain evidence="1">DSM 3599</strain>
    </source>
</reference>
<keyword evidence="2" id="KW-1185">Reference proteome</keyword>
<gene>
    <name evidence="1" type="ORF">L6E24_02250</name>
</gene>
<organism evidence="1 2">
    <name type="scientific">Methanoplanus endosymbiosus</name>
    <dbReference type="NCBI Taxonomy" id="33865"/>
    <lineage>
        <taxon>Archaea</taxon>
        <taxon>Methanobacteriati</taxon>
        <taxon>Methanobacteriota</taxon>
        <taxon>Stenosarchaea group</taxon>
        <taxon>Methanomicrobia</taxon>
        <taxon>Methanomicrobiales</taxon>
        <taxon>Methanomicrobiaceae</taxon>
        <taxon>Methanoplanus</taxon>
    </lineage>
</organism>
<sequence>MRKQLTAIIEKEGDGYVSFCPEYDIASQGSTVEEARNNLHEALELFLKTASLQEIQSRFHGEIYITRMDVAFG</sequence>
<dbReference type="Proteomes" id="UP001060368">
    <property type="component" value="Chromosome"/>
</dbReference>
<protein>
    <submittedName>
        <fullName evidence="1">Type II toxin-antitoxin system HicB family antitoxin</fullName>
    </submittedName>
</protein>
<dbReference type="RefSeq" id="WP_004078044.1">
    <property type="nucleotide sequence ID" value="NZ_CP096115.1"/>
</dbReference>
<dbReference type="AlphaFoldDB" id="A0A9E7TIV7"/>
<dbReference type="GeneID" id="74306479"/>
<name>A0A9E7TIV7_9EURY</name>
<evidence type="ECO:0000313" key="2">
    <source>
        <dbReference type="Proteomes" id="UP001060368"/>
    </source>
</evidence>
<evidence type="ECO:0000313" key="1">
    <source>
        <dbReference type="EMBL" id="UUX92968.1"/>
    </source>
</evidence>
<dbReference type="KEGG" id="mend:L6E24_02250"/>
<dbReference type="SUPFAM" id="SSF143100">
    <property type="entry name" value="TTHA1013/TTHA0281-like"/>
    <property type="match status" value="1"/>
</dbReference>
<dbReference type="PANTHER" id="PTHR34504:SF2">
    <property type="entry name" value="UPF0150 PROTEIN SSL0259"/>
    <property type="match status" value="1"/>
</dbReference>